<evidence type="ECO:0000313" key="1">
    <source>
        <dbReference type="EMBL" id="JAE33870.1"/>
    </source>
</evidence>
<accession>A0A0A9H9J6</accession>
<reference evidence="1" key="2">
    <citation type="journal article" date="2015" name="Data Brief">
        <title>Shoot transcriptome of the giant reed, Arundo donax.</title>
        <authorList>
            <person name="Barrero R.A."/>
            <person name="Guerrero F.D."/>
            <person name="Moolhuijzen P."/>
            <person name="Goolsby J.A."/>
            <person name="Tidwell J."/>
            <person name="Bellgard S.E."/>
            <person name="Bellgard M.I."/>
        </authorList>
    </citation>
    <scope>NUCLEOTIDE SEQUENCE</scope>
    <source>
        <tissue evidence="1">Shoot tissue taken approximately 20 cm above the soil surface</tissue>
    </source>
</reference>
<dbReference type="EMBL" id="GBRH01164026">
    <property type="protein sequence ID" value="JAE33870.1"/>
    <property type="molecule type" value="Transcribed_RNA"/>
</dbReference>
<sequence length="40" mass="4622">MTCIIPYVGFSPQILDPYKYMVTGKTKCVCSMYRGERRGQ</sequence>
<protein>
    <submittedName>
        <fullName evidence="1">Uncharacterized protein</fullName>
    </submittedName>
</protein>
<dbReference type="AlphaFoldDB" id="A0A0A9H9J6"/>
<reference evidence="1" key="1">
    <citation type="submission" date="2014-09" db="EMBL/GenBank/DDBJ databases">
        <authorList>
            <person name="Magalhaes I.L.F."/>
            <person name="Oliveira U."/>
            <person name="Santos F.R."/>
            <person name="Vidigal T.H.D.A."/>
            <person name="Brescovit A.D."/>
            <person name="Santos A.J."/>
        </authorList>
    </citation>
    <scope>NUCLEOTIDE SEQUENCE</scope>
    <source>
        <tissue evidence="1">Shoot tissue taken approximately 20 cm above the soil surface</tissue>
    </source>
</reference>
<proteinExistence type="predicted"/>
<name>A0A0A9H9J6_ARUDO</name>
<organism evidence="1">
    <name type="scientific">Arundo donax</name>
    <name type="common">Giant reed</name>
    <name type="synonym">Donax arundinaceus</name>
    <dbReference type="NCBI Taxonomy" id="35708"/>
    <lineage>
        <taxon>Eukaryota</taxon>
        <taxon>Viridiplantae</taxon>
        <taxon>Streptophyta</taxon>
        <taxon>Embryophyta</taxon>
        <taxon>Tracheophyta</taxon>
        <taxon>Spermatophyta</taxon>
        <taxon>Magnoliopsida</taxon>
        <taxon>Liliopsida</taxon>
        <taxon>Poales</taxon>
        <taxon>Poaceae</taxon>
        <taxon>PACMAD clade</taxon>
        <taxon>Arundinoideae</taxon>
        <taxon>Arundineae</taxon>
        <taxon>Arundo</taxon>
    </lineage>
</organism>